<dbReference type="RefSeq" id="WP_001046277.1">
    <property type="nucleotide sequence ID" value="NZ_AP014650.1"/>
</dbReference>
<gene>
    <name evidence="4" type="ORF">CBE85_13360</name>
    <name evidence="5" type="ORF">CPI82_16700</name>
    <name evidence="7" type="ORF">EJ062_12750</name>
    <name evidence="3" type="ORF">G3N53_18850</name>
    <name evidence="6" type="ORF">J6E47_19855</name>
    <name evidence="2" type="ORF">LV35_03579</name>
</gene>
<dbReference type="EMBL" id="CP072271">
    <property type="protein sequence ID" value="QTK45636.1"/>
    <property type="molecule type" value="Genomic_DNA"/>
</dbReference>
<reference evidence="4 9" key="3">
    <citation type="submission" date="2017-05" db="EMBL/GenBank/DDBJ databases">
        <title>Draft genome sequence of MDR A. baumannii AB360.</title>
        <authorList>
            <person name="Wareham D.W."/>
            <person name="Bean D.C."/>
        </authorList>
    </citation>
    <scope>NUCLEOTIDE SEQUENCE [LARGE SCALE GENOMIC DNA]</scope>
    <source>
        <strain evidence="4 9">AB360</strain>
    </source>
</reference>
<protein>
    <submittedName>
        <fullName evidence="3">Uncharacterized protein</fullName>
    </submittedName>
</protein>
<evidence type="ECO:0000313" key="9">
    <source>
        <dbReference type="Proteomes" id="UP000197394"/>
    </source>
</evidence>
<evidence type="ECO:0000313" key="1">
    <source>
        <dbReference type="EMBL" id="ALG88349.1"/>
    </source>
</evidence>
<dbReference type="EMBL" id="KT779035">
    <property type="protein sequence ID" value="ALG88349.1"/>
    <property type="molecule type" value="Genomic_DNA"/>
</dbReference>
<dbReference type="Proteomes" id="UP000664966">
    <property type="component" value="Plasmid p1KSK6"/>
</dbReference>
<proteinExistence type="predicted"/>
<reference evidence="2 8" key="2">
    <citation type="submission" date="2016-01" db="EMBL/GenBank/DDBJ databases">
        <title>Draft sequences of Acinetobacter baumannii isolates from wounded military personnel.</title>
        <authorList>
            <person name="Arivett B.A."/>
            <person name="Fiester S.E."/>
            <person name="Ream D.C."/>
            <person name="Actis L.A."/>
        </authorList>
    </citation>
    <scope>NUCLEOTIDE SEQUENCE [LARGE SCALE GENOMIC DNA]</scope>
    <source>
        <strain evidence="2 8">AB2828</strain>
    </source>
</reference>
<evidence type="ECO:0000313" key="3">
    <source>
        <dbReference type="EMBL" id="NDW43132.1"/>
    </source>
</evidence>
<geneLocation type="plasmid" evidence="6 13">
    <name>p1KSK6</name>
</geneLocation>
<accession>A0A090B7S7</accession>
<organism evidence="3 12">
    <name type="scientific">Acinetobacter baumannii</name>
    <dbReference type="NCBI Taxonomy" id="470"/>
    <lineage>
        <taxon>Bacteria</taxon>
        <taxon>Pseudomonadati</taxon>
        <taxon>Pseudomonadota</taxon>
        <taxon>Gammaproteobacteria</taxon>
        <taxon>Moraxellales</taxon>
        <taxon>Moraxellaceae</taxon>
        <taxon>Acinetobacter</taxon>
        <taxon>Acinetobacter calcoaceticus/baumannii complex</taxon>
    </lineage>
</organism>
<dbReference type="EMBL" id="LRDT01000048">
    <property type="protein sequence ID" value="KZA11670.1"/>
    <property type="molecule type" value="Genomic_DNA"/>
</dbReference>
<dbReference type="EMBL" id="RXLU01000072">
    <property type="protein sequence ID" value="RTQ76277.1"/>
    <property type="molecule type" value="Genomic_DNA"/>
</dbReference>
<evidence type="ECO:0000313" key="7">
    <source>
        <dbReference type="EMBL" id="RTQ76277.1"/>
    </source>
</evidence>
<reference evidence="5 10" key="4">
    <citation type="submission" date="2017-09" db="EMBL/GenBank/DDBJ databases">
        <title>Draft genome of Acinetobacter baumannii strain I43, a mercury resistant bacteria.</title>
        <authorList>
            <person name="Siqueira K.A."/>
            <person name="Mello I.S."/>
            <person name="Mendes T.A."/>
            <person name="Soares M.A."/>
        </authorList>
    </citation>
    <scope>NUCLEOTIDE SEQUENCE [LARGE SCALE GENOMIC DNA]</scope>
    <source>
        <strain evidence="5 10">I43</strain>
    </source>
</reference>
<geneLocation type="plasmid" evidence="1">
    <name>pD4</name>
</geneLocation>
<evidence type="ECO:0000313" key="8">
    <source>
        <dbReference type="Proteomes" id="UP000076296"/>
    </source>
</evidence>
<reference evidence="3 12" key="6">
    <citation type="submission" date="2020-02" db="EMBL/GenBank/DDBJ databases">
        <title>Whole genome shot-gun sequencing of clinical Carbapenem resistant A. baumannii.</title>
        <authorList>
            <person name="Veeraraghavan B."/>
            <person name="Mathur P."/>
            <person name="Vijayakumar S."/>
            <person name="Vasudevan K."/>
            <person name="Lincy M."/>
            <person name="Kirubananthan A."/>
        </authorList>
    </citation>
    <scope>NUCLEOTIDE SEQUENCE [LARGE SCALE GENOMIC DNA]</scope>
    <source>
        <strain evidence="3 12">SP816</strain>
    </source>
</reference>
<dbReference type="Proteomes" id="UP000197394">
    <property type="component" value="Unassembled WGS sequence"/>
</dbReference>
<dbReference type="Proteomes" id="UP000268239">
    <property type="component" value="Unassembled WGS sequence"/>
</dbReference>
<dbReference type="Proteomes" id="UP000076296">
    <property type="component" value="Unassembled WGS sequence"/>
</dbReference>
<dbReference type="EMBL" id="NGKM01000014">
    <property type="protein sequence ID" value="OWK65987.1"/>
    <property type="molecule type" value="Genomic_DNA"/>
</dbReference>
<dbReference type="Proteomes" id="UP000470018">
    <property type="component" value="Unassembled WGS sequence"/>
</dbReference>
<sequence length="83" mass="9506">MNKYNVKIFEGNNRILHRTVKAGSIEAAYYCENIINNLKKEVGVSVLNLTYSTIYEFQGSAELWLSNTKTGRKMFRLEAIIVS</sequence>
<reference evidence="6" key="7">
    <citation type="submission" date="2021-03" db="EMBL/GenBank/DDBJ databases">
        <title>Complete genome sequencing of Acinetobacter baumannii.</title>
        <authorList>
            <person name="Yadav B."/>
            <person name="Makwana N."/>
            <person name="Kharat A.S."/>
            <person name="Veeraraghavan B."/>
            <person name="Vijayakumar S."/>
            <person name="Priya M."/>
        </authorList>
    </citation>
    <scope>NUCLEOTIDE SEQUENCE</scope>
    <source>
        <strain evidence="6">KSK6</strain>
        <plasmid evidence="6">p1KSK6</plasmid>
    </source>
</reference>
<dbReference type="Proteomes" id="UP000223291">
    <property type="component" value="Unassembled WGS sequence"/>
</dbReference>
<evidence type="ECO:0000313" key="12">
    <source>
        <dbReference type="Proteomes" id="UP000470018"/>
    </source>
</evidence>
<dbReference type="AlphaFoldDB" id="A0A090B7S7"/>
<evidence type="ECO:0000313" key="11">
    <source>
        <dbReference type="Proteomes" id="UP000268239"/>
    </source>
</evidence>
<evidence type="ECO:0000313" key="4">
    <source>
        <dbReference type="EMBL" id="OWK65987.1"/>
    </source>
</evidence>
<dbReference type="EMBL" id="JAAGTY010000039">
    <property type="protein sequence ID" value="NDW43132.1"/>
    <property type="molecule type" value="Genomic_DNA"/>
</dbReference>
<dbReference type="PATRIC" id="fig|470.1365.peg.1031"/>
<evidence type="ECO:0000313" key="6">
    <source>
        <dbReference type="EMBL" id="QTK45636.1"/>
    </source>
</evidence>
<keyword evidence="1" id="KW-0614">Plasmid</keyword>
<reference evidence="1" key="1">
    <citation type="submission" date="2015-09" db="EMBL/GenBank/DDBJ databases">
        <title>Conjugative plasmids carrying the sulphonamide resistance gene sul2.</title>
        <authorList>
            <person name="Hamidian M."/>
            <person name="Holt K.E."/>
            <person name="Pickard D."/>
            <person name="Hall R.M."/>
        </authorList>
    </citation>
    <scope>NUCLEOTIDE SEQUENCE</scope>
    <source>
        <strain evidence="1">D4</strain>
        <plasmid evidence="1">pD4</plasmid>
    </source>
</reference>
<reference evidence="7 11" key="5">
    <citation type="submission" date="2018-12" db="EMBL/GenBank/DDBJ databases">
        <title>Draft Genome Sequences Human Pathogenic Acinetobacter baumannii Strains.</title>
        <authorList>
            <person name="Madhi M."/>
            <person name="Ronco T."/>
            <person name="Olsen R.H."/>
            <person name="Hassani A."/>
        </authorList>
    </citation>
    <scope>NUCLEOTIDE SEQUENCE [LARGE SCALE GENOMIC DNA]</scope>
    <source>
        <strain evidence="7 11">AB3</strain>
    </source>
</reference>
<evidence type="ECO:0000313" key="13">
    <source>
        <dbReference type="Proteomes" id="UP000664966"/>
    </source>
</evidence>
<dbReference type="EMBL" id="NXDV01000016">
    <property type="protein sequence ID" value="PHQ01492.1"/>
    <property type="molecule type" value="Genomic_DNA"/>
</dbReference>
<name>A0A090B7S7_ACIBA</name>
<evidence type="ECO:0000313" key="10">
    <source>
        <dbReference type="Proteomes" id="UP000223291"/>
    </source>
</evidence>
<evidence type="ECO:0000313" key="2">
    <source>
        <dbReference type="EMBL" id="KZA11670.1"/>
    </source>
</evidence>
<evidence type="ECO:0000313" key="5">
    <source>
        <dbReference type="EMBL" id="PHQ01492.1"/>
    </source>
</evidence>